<evidence type="ECO:0000256" key="7">
    <source>
        <dbReference type="ARBA" id="ARBA00022448"/>
    </source>
</evidence>
<keyword evidence="13 16" id="KW-1015">Disulfide bond</keyword>
<evidence type="ECO:0000313" key="17">
    <source>
        <dbReference type="EMBL" id="KAJ8601393.1"/>
    </source>
</evidence>
<evidence type="ECO:0000313" key="18">
    <source>
        <dbReference type="Proteomes" id="UP001230188"/>
    </source>
</evidence>
<evidence type="ECO:0000256" key="3">
    <source>
        <dbReference type="ARBA" id="ARBA00004637"/>
    </source>
</evidence>
<keyword evidence="11" id="KW-0496">Mitochondrion</keyword>
<evidence type="ECO:0000256" key="12">
    <source>
        <dbReference type="ARBA" id="ARBA00023136"/>
    </source>
</evidence>
<evidence type="ECO:0000256" key="5">
    <source>
        <dbReference type="ARBA" id="ARBA00011261"/>
    </source>
</evidence>
<comment type="subcellular location">
    <subcellularLocation>
        <location evidence="3">Mitochondrion inner membrane</location>
        <topology evidence="3">Peripheral membrane protein</topology>
    </subcellularLocation>
    <subcellularLocation>
        <location evidence="2">Mitochondrion intermembrane space</location>
    </subcellularLocation>
</comment>
<evidence type="ECO:0000256" key="11">
    <source>
        <dbReference type="ARBA" id="ARBA00023128"/>
    </source>
</evidence>
<comment type="similarity">
    <text evidence="4">Belongs to the complex I NDUFS5 subunit family.</text>
</comment>
<evidence type="ECO:0000256" key="10">
    <source>
        <dbReference type="ARBA" id="ARBA00022982"/>
    </source>
</evidence>
<evidence type="ECO:0000256" key="8">
    <source>
        <dbReference type="ARBA" id="ARBA00022660"/>
    </source>
</evidence>
<evidence type="ECO:0000256" key="6">
    <source>
        <dbReference type="ARBA" id="ARBA00013482"/>
    </source>
</evidence>
<gene>
    <name evidence="17" type="ORF">CTAYLR_005002</name>
</gene>
<evidence type="ECO:0000256" key="9">
    <source>
        <dbReference type="ARBA" id="ARBA00022792"/>
    </source>
</evidence>
<comment type="subunit">
    <text evidence="5">Mammalian complex I is composed of 45 different subunits. This is a component of the iron-sulfur (IP) fragment of the enzyme.</text>
</comment>
<keyword evidence="8" id="KW-0679">Respiratory chain</keyword>
<feature type="disulfide bond" evidence="16">
    <location>
        <begin position="14"/>
        <end position="44"/>
    </location>
</feature>
<dbReference type="CDD" id="cd24141">
    <property type="entry name" value="NDUFS5-like"/>
    <property type="match status" value="1"/>
</dbReference>
<evidence type="ECO:0000256" key="2">
    <source>
        <dbReference type="ARBA" id="ARBA00004569"/>
    </source>
</evidence>
<dbReference type="GO" id="GO:0005743">
    <property type="term" value="C:mitochondrial inner membrane"/>
    <property type="evidence" value="ECO:0007669"/>
    <property type="project" value="UniProtKB-SubCell"/>
</dbReference>
<dbReference type="AlphaFoldDB" id="A0AAD7XJ77"/>
<evidence type="ECO:0000256" key="14">
    <source>
        <dbReference type="ARBA" id="ARBA00031222"/>
    </source>
</evidence>
<keyword evidence="7" id="KW-0813">Transport</keyword>
<name>A0AAD7XJ77_9STRA</name>
<dbReference type="GO" id="GO:0005758">
    <property type="term" value="C:mitochondrial intermembrane space"/>
    <property type="evidence" value="ECO:0007669"/>
    <property type="project" value="UniProtKB-SubCell"/>
</dbReference>
<dbReference type="PANTHER" id="PTHR15224:SF1">
    <property type="entry name" value="NADH DEHYDROGENASE [UBIQUINONE] IRON-SULFUR PROTEIN 5"/>
    <property type="match status" value="1"/>
</dbReference>
<dbReference type="Pfam" id="PF10200">
    <property type="entry name" value="Ndufs5"/>
    <property type="match status" value="1"/>
</dbReference>
<evidence type="ECO:0000256" key="13">
    <source>
        <dbReference type="ARBA" id="ARBA00023157"/>
    </source>
</evidence>
<keyword evidence="18" id="KW-1185">Reference proteome</keyword>
<sequence>MSSGFGAFGGVGRCYKFWIEFKKCMNEAPARELCIPAKEDYMECLHHKKEFTRLNKIEDQRRHLEVNGDGGGGGGGH</sequence>
<dbReference type="GO" id="GO:0032981">
    <property type="term" value="P:mitochondrial respiratory chain complex I assembly"/>
    <property type="evidence" value="ECO:0007669"/>
    <property type="project" value="TreeGrafter"/>
</dbReference>
<protein>
    <recommendedName>
        <fullName evidence="6">NADH dehydrogenase [ubiquinone] iron-sulfur protein 5</fullName>
    </recommendedName>
    <alternativeName>
        <fullName evidence="14">Complex I-15 kDa</fullName>
    </alternativeName>
    <alternativeName>
        <fullName evidence="15">NADH-ubiquinone oxidoreductase 15 kDa subunit</fullName>
    </alternativeName>
</protein>
<evidence type="ECO:0000256" key="4">
    <source>
        <dbReference type="ARBA" id="ARBA00007372"/>
    </source>
</evidence>
<organism evidence="17 18">
    <name type="scientific">Chrysophaeum taylorii</name>
    <dbReference type="NCBI Taxonomy" id="2483200"/>
    <lineage>
        <taxon>Eukaryota</taxon>
        <taxon>Sar</taxon>
        <taxon>Stramenopiles</taxon>
        <taxon>Ochrophyta</taxon>
        <taxon>Pelagophyceae</taxon>
        <taxon>Pelagomonadales</taxon>
        <taxon>Pelagomonadaceae</taxon>
        <taxon>Chrysophaeum</taxon>
    </lineage>
</organism>
<dbReference type="Proteomes" id="UP001230188">
    <property type="component" value="Unassembled WGS sequence"/>
</dbReference>
<evidence type="ECO:0000256" key="16">
    <source>
        <dbReference type="PIRSR" id="PIRSR619342-50"/>
    </source>
</evidence>
<reference evidence="17" key="1">
    <citation type="submission" date="2023-01" db="EMBL/GenBank/DDBJ databases">
        <title>Metagenome sequencing of chrysophaentin producing Chrysophaeum taylorii.</title>
        <authorList>
            <person name="Davison J."/>
            <person name="Bewley C."/>
        </authorList>
    </citation>
    <scope>NUCLEOTIDE SEQUENCE</scope>
    <source>
        <strain evidence="17">NIES-1699</strain>
    </source>
</reference>
<feature type="disulfide bond" evidence="16">
    <location>
        <begin position="24"/>
        <end position="34"/>
    </location>
</feature>
<dbReference type="EMBL" id="JAQMWT010000435">
    <property type="protein sequence ID" value="KAJ8601393.1"/>
    <property type="molecule type" value="Genomic_DNA"/>
</dbReference>
<keyword evidence="9" id="KW-0999">Mitochondrion inner membrane</keyword>
<dbReference type="InterPro" id="IPR019342">
    <property type="entry name" value="NADH_UbQ_OxRdtase_FeS-su5"/>
</dbReference>
<dbReference type="PANTHER" id="PTHR15224">
    <property type="entry name" value="NADH DEHYDROGENASE [UBIQUINONE] IRON-SULFUR PROTEIN 5"/>
    <property type="match status" value="1"/>
</dbReference>
<keyword evidence="10" id="KW-0249">Electron transport</keyword>
<keyword evidence="12" id="KW-0472">Membrane</keyword>
<proteinExistence type="inferred from homology"/>
<comment type="caution">
    <text evidence="17">The sequence shown here is derived from an EMBL/GenBank/DDBJ whole genome shotgun (WGS) entry which is preliminary data.</text>
</comment>
<evidence type="ECO:0000256" key="1">
    <source>
        <dbReference type="ARBA" id="ARBA00003195"/>
    </source>
</evidence>
<comment type="function">
    <text evidence="1">Accessory subunit of the mitochondrial membrane respiratory chain NADH dehydrogenase (Complex I), that is believed not to be involved in catalysis. Complex I functions in the transfer of electrons from NADH to the respiratory chain. The immediate electron acceptor for the enzyme is believed to be ubiquinone.</text>
</comment>
<evidence type="ECO:0000256" key="15">
    <source>
        <dbReference type="ARBA" id="ARBA00032739"/>
    </source>
</evidence>
<accession>A0AAD7XJ77</accession>